<accession>A0AAV3YTC9</accession>
<protein>
    <submittedName>
        <fullName evidence="2">Uncharacterized protein</fullName>
    </submittedName>
</protein>
<evidence type="ECO:0000313" key="3">
    <source>
        <dbReference type="Proteomes" id="UP000735302"/>
    </source>
</evidence>
<dbReference type="AlphaFoldDB" id="A0AAV3YTC9"/>
<reference evidence="2 3" key="1">
    <citation type="journal article" date="2021" name="Elife">
        <title>Chloroplast acquisition without the gene transfer in kleptoplastic sea slugs, Plakobranchus ocellatus.</title>
        <authorList>
            <person name="Maeda T."/>
            <person name="Takahashi S."/>
            <person name="Yoshida T."/>
            <person name="Shimamura S."/>
            <person name="Takaki Y."/>
            <person name="Nagai Y."/>
            <person name="Toyoda A."/>
            <person name="Suzuki Y."/>
            <person name="Arimoto A."/>
            <person name="Ishii H."/>
            <person name="Satoh N."/>
            <person name="Nishiyama T."/>
            <person name="Hasebe M."/>
            <person name="Maruyama T."/>
            <person name="Minagawa J."/>
            <person name="Obokata J."/>
            <person name="Shigenobu S."/>
        </authorList>
    </citation>
    <scope>NUCLEOTIDE SEQUENCE [LARGE SCALE GENOMIC DNA]</scope>
</reference>
<dbReference type="Proteomes" id="UP000735302">
    <property type="component" value="Unassembled WGS sequence"/>
</dbReference>
<sequence>MIVNSNNENNNKNKTNINITEEQISGLQTLHQARPPTAGLKRRAREKRGYNPCTSPKKGQVFDVAFGTHQLWKKKKNFRRIFRESQMYRTERDAVSEWRTERTETCRDLFLSHGFESEKLRCVKA</sequence>
<evidence type="ECO:0000313" key="2">
    <source>
        <dbReference type="EMBL" id="GFN86323.1"/>
    </source>
</evidence>
<comment type="caution">
    <text evidence="2">The sequence shown here is derived from an EMBL/GenBank/DDBJ whole genome shotgun (WGS) entry which is preliminary data.</text>
</comment>
<organism evidence="2 3">
    <name type="scientific">Plakobranchus ocellatus</name>
    <dbReference type="NCBI Taxonomy" id="259542"/>
    <lineage>
        <taxon>Eukaryota</taxon>
        <taxon>Metazoa</taxon>
        <taxon>Spiralia</taxon>
        <taxon>Lophotrochozoa</taxon>
        <taxon>Mollusca</taxon>
        <taxon>Gastropoda</taxon>
        <taxon>Heterobranchia</taxon>
        <taxon>Euthyneura</taxon>
        <taxon>Panpulmonata</taxon>
        <taxon>Sacoglossa</taxon>
        <taxon>Placobranchoidea</taxon>
        <taxon>Plakobranchidae</taxon>
        <taxon>Plakobranchus</taxon>
    </lineage>
</organism>
<proteinExistence type="predicted"/>
<name>A0AAV3YTC9_9GAST</name>
<evidence type="ECO:0000256" key="1">
    <source>
        <dbReference type="SAM" id="MobiDB-lite"/>
    </source>
</evidence>
<feature type="region of interest" description="Disordered" evidence="1">
    <location>
        <begin position="34"/>
        <end position="55"/>
    </location>
</feature>
<gene>
    <name evidence="2" type="ORF">PoB_001282900</name>
</gene>
<dbReference type="EMBL" id="BLXT01001517">
    <property type="protein sequence ID" value="GFN86323.1"/>
    <property type="molecule type" value="Genomic_DNA"/>
</dbReference>
<keyword evidence="3" id="KW-1185">Reference proteome</keyword>